<dbReference type="GO" id="GO:0005737">
    <property type="term" value="C:cytoplasm"/>
    <property type="evidence" value="ECO:0007669"/>
    <property type="project" value="TreeGrafter"/>
</dbReference>
<sequence length="209" mass="23721">MKPINIYLLRHGKTVGEPALNGRTDVCVDPDVQANIAKAWLELGLPCHHIISSPLKRCRELAELIGQQGSSQRVSINEQFQEMDFGEFDGVSFNKLEGRWEELEQFWKNPAGCSFNGSEPLASFNQRVSRAWQALIENQESDCLVITHGGTIRMILAHILNLDWKNPRLYSTLNIRNQSVTHIQIIKSEQIHPRIQSIGELLNLQKDAL</sequence>
<dbReference type="InterPro" id="IPR050275">
    <property type="entry name" value="PGM_Phosphatase"/>
</dbReference>
<dbReference type="PANTHER" id="PTHR48100:SF1">
    <property type="entry name" value="HISTIDINE PHOSPHATASE FAMILY PROTEIN-RELATED"/>
    <property type="match status" value="1"/>
</dbReference>
<name>A0A9X3CI12_9VIBR</name>
<dbReference type="EMBL" id="JAKRRX010000203">
    <property type="protein sequence ID" value="MCW8336273.1"/>
    <property type="molecule type" value="Genomic_DNA"/>
</dbReference>
<proteinExistence type="predicted"/>
<gene>
    <name evidence="1" type="ORF">MD483_20905</name>
</gene>
<dbReference type="Proteomes" id="UP001155586">
    <property type="component" value="Unassembled WGS sequence"/>
</dbReference>
<comment type="caution">
    <text evidence="1">The sequence shown here is derived from an EMBL/GenBank/DDBJ whole genome shotgun (WGS) entry which is preliminary data.</text>
</comment>
<dbReference type="Gene3D" id="3.40.50.1240">
    <property type="entry name" value="Phosphoglycerate mutase-like"/>
    <property type="match status" value="1"/>
</dbReference>
<dbReference type="InterPro" id="IPR029033">
    <property type="entry name" value="His_PPase_superfam"/>
</dbReference>
<dbReference type="GO" id="GO:0016791">
    <property type="term" value="F:phosphatase activity"/>
    <property type="evidence" value="ECO:0007669"/>
    <property type="project" value="TreeGrafter"/>
</dbReference>
<evidence type="ECO:0000313" key="2">
    <source>
        <dbReference type="Proteomes" id="UP001155586"/>
    </source>
</evidence>
<dbReference type="InterPro" id="IPR013078">
    <property type="entry name" value="His_Pase_superF_clade-1"/>
</dbReference>
<dbReference type="SMART" id="SM00855">
    <property type="entry name" value="PGAM"/>
    <property type="match status" value="1"/>
</dbReference>
<protein>
    <submittedName>
        <fullName evidence="1">Histidine phosphatase family protein</fullName>
    </submittedName>
</protein>
<dbReference type="SUPFAM" id="SSF53254">
    <property type="entry name" value="Phosphoglycerate mutase-like"/>
    <property type="match status" value="1"/>
</dbReference>
<dbReference type="CDD" id="cd07067">
    <property type="entry name" value="HP_PGM_like"/>
    <property type="match status" value="1"/>
</dbReference>
<keyword evidence="2" id="KW-1185">Reference proteome</keyword>
<dbReference type="Pfam" id="PF00300">
    <property type="entry name" value="His_Phos_1"/>
    <property type="match status" value="1"/>
</dbReference>
<dbReference type="AlphaFoldDB" id="A0A9X3CI12"/>
<evidence type="ECO:0000313" key="1">
    <source>
        <dbReference type="EMBL" id="MCW8336273.1"/>
    </source>
</evidence>
<reference evidence="1" key="1">
    <citation type="submission" date="2022-02" db="EMBL/GenBank/DDBJ databases">
        <title>Vibrio sp. nov., a new bacterium isolated from Bohai sea, China.</title>
        <authorList>
            <person name="Yuan Y."/>
        </authorList>
    </citation>
    <scope>NUCLEOTIDE SEQUENCE</scope>
    <source>
        <strain evidence="1">DBSS07</strain>
    </source>
</reference>
<accession>A0A9X3CI12</accession>
<dbReference type="PANTHER" id="PTHR48100">
    <property type="entry name" value="BROAD-SPECIFICITY PHOSPHATASE YOR283W-RELATED"/>
    <property type="match status" value="1"/>
</dbReference>
<dbReference type="RefSeq" id="WP_265689350.1">
    <property type="nucleotide sequence ID" value="NZ_JAKRRX010000203.1"/>
</dbReference>
<organism evidence="1 2">
    <name type="scientific">Vibrio paucivorans</name>
    <dbReference type="NCBI Taxonomy" id="2829489"/>
    <lineage>
        <taxon>Bacteria</taxon>
        <taxon>Pseudomonadati</taxon>
        <taxon>Pseudomonadota</taxon>
        <taxon>Gammaproteobacteria</taxon>
        <taxon>Vibrionales</taxon>
        <taxon>Vibrionaceae</taxon>
        <taxon>Vibrio</taxon>
    </lineage>
</organism>